<protein>
    <submittedName>
        <fullName evidence="2">Uncharacterized protein</fullName>
    </submittedName>
</protein>
<feature type="transmembrane region" description="Helical" evidence="1">
    <location>
        <begin position="20"/>
        <end position="43"/>
    </location>
</feature>
<dbReference type="STRING" id="70996.SE18_14705"/>
<keyword evidence="3" id="KW-1185">Reference proteome</keyword>
<keyword evidence="1" id="KW-0472">Membrane</keyword>
<gene>
    <name evidence="2" type="ORF">SE18_14705</name>
</gene>
<feature type="transmembrane region" description="Helical" evidence="1">
    <location>
        <begin position="50"/>
        <end position="76"/>
    </location>
</feature>
<feature type="transmembrane region" description="Helical" evidence="1">
    <location>
        <begin position="129"/>
        <end position="147"/>
    </location>
</feature>
<evidence type="ECO:0000313" key="3">
    <source>
        <dbReference type="Proteomes" id="UP000050277"/>
    </source>
</evidence>
<organism evidence="2 3">
    <name type="scientific">Herpetosiphon geysericola</name>
    <dbReference type="NCBI Taxonomy" id="70996"/>
    <lineage>
        <taxon>Bacteria</taxon>
        <taxon>Bacillati</taxon>
        <taxon>Chloroflexota</taxon>
        <taxon>Chloroflexia</taxon>
        <taxon>Herpetosiphonales</taxon>
        <taxon>Herpetosiphonaceae</taxon>
        <taxon>Herpetosiphon</taxon>
    </lineage>
</organism>
<dbReference type="AlphaFoldDB" id="A0A0P6XQB8"/>
<evidence type="ECO:0000313" key="2">
    <source>
        <dbReference type="EMBL" id="KPL86116.1"/>
    </source>
</evidence>
<keyword evidence="1" id="KW-1133">Transmembrane helix</keyword>
<dbReference type="RefSeq" id="WP_054535212.1">
    <property type="nucleotide sequence ID" value="NZ_LGKP01000022.1"/>
</dbReference>
<reference evidence="2 3" key="1">
    <citation type="submission" date="2015-07" db="EMBL/GenBank/DDBJ databases">
        <title>Whole genome sequence of Herpetosiphon geysericola DSM 7119.</title>
        <authorList>
            <person name="Hemp J."/>
            <person name="Ward L.M."/>
            <person name="Pace L.A."/>
            <person name="Fischer W.W."/>
        </authorList>
    </citation>
    <scope>NUCLEOTIDE SEQUENCE [LARGE SCALE GENOMIC DNA]</scope>
    <source>
        <strain evidence="2 3">DSM 7119</strain>
    </source>
</reference>
<sequence length="159" mass="17169">MLHSTTAPYPKPNLWTISKFSLGFGLAIGCLAGAAYGLCISLVGISHPAFLAAAALAMGLGAVFGLGLGMAESVILTLGIYSWRRWLDPQQRAEKWLLWLLPAVIIGLLLGVRWLMLRADPSHTALWPLILHPIAIGISAVLVRLVMPNLLNETTSEYL</sequence>
<name>A0A0P6XQB8_9CHLR</name>
<dbReference type="Proteomes" id="UP000050277">
    <property type="component" value="Unassembled WGS sequence"/>
</dbReference>
<comment type="caution">
    <text evidence="2">The sequence shown here is derived from an EMBL/GenBank/DDBJ whole genome shotgun (WGS) entry which is preliminary data.</text>
</comment>
<dbReference type="OrthoDB" id="9837105at2"/>
<dbReference type="EMBL" id="LGKP01000022">
    <property type="protein sequence ID" value="KPL86116.1"/>
    <property type="molecule type" value="Genomic_DNA"/>
</dbReference>
<evidence type="ECO:0000256" key="1">
    <source>
        <dbReference type="SAM" id="Phobius"/>
    </source>
</evidence>
<accession>A0A0P6XQB8</accession>
<proteinExistence type="predicted"/>
<feature type="transmembrane region" description="Helical" evidence="1">
    <location>
        <begin position="96"/>
        <end position="117"/>
    </location>
</feature>
<keyword evidence="1" id="KW-0812">Transmembrane</keyword>